<reference evidence="3" key="2">
    <citation type="submission" date="2015-01" db="EMBL/GenBank/DDBJ databases">
        <title>Evolutionary Origins and Diversification of the Mycorrhizal Mutualists.</title>
        <authorList>
            <consortium name="DOE Joint Genome Institute"/>
            <consortium name="Mycorrhizal Genomics Consortium"/>
            <person name="Kohler A."/>
            <person name="Kuo A."/>
            <person name="Nagy L.G."/>
            <person name="Floudas D."/>
            <person name="Copeland A."/>
            <person name="Barry K.W."/>
            <person name="Cichocki N."/>
            <person name="Veneault-Fourrey C."/>
            <person name="LaButti K."/>
            <person name="Lindquist E.A."/>
            <person name="Lipzen A."/>
            <person name="Lundell T."/>
            <person name="Morin E."/>
            <person name="Murat C."/>
            <person name="Riley R."/>
            <person name="Ohm R."/>
            <person name="Sun H."/>
            <person name="Tunlid A."/>
            <person name="Henrissat B."/>
            <person name="Grigoriev I.V."/>
            <person name="Hibbett D.S."/>
            <person name="Martin F."/>
        </authorList>
    </citation>
    <scope>NUCLEOTIDE SEQUENCE [LARGE SCALE GENOMIC DNA]</scope>
    <source>
        <strain evidence="3">MAFF 305830</strain>
    </source>
</reference>
<gene>
    <name evidence="2" type="ORF">M408DRAFT_171810</name>
</gene>
<dbReference type="Proteomes" id="UP000054097">
    <property type="component" value="Unassembled WGS sequence"/>
</dbReference>
<reference evidence="2 3" key="1">
    <citation type="submission" date="2014-04" db="EMBL/GenBank/DDBJ databases">
        <authorList>
            <consortium name="DOE Joint Genome Institute"/>
            <person name="Kuo A."/>
            <person name="Zuccaro A."/>
            <person name="Kohler A."/>
            <person name="Nagy L.G."/>
            <person name="Floudas D."/>
            <person name="Copeland A."/>
            <person name="Barry K.W."/>
            <person name="Cichocki N."/>
            <person name="Veneault-Fourrey C."/>
            <person name="LaButti K."/>
            <person name="Lindquist E.A."/>
            <person name="Lipzen A."/>
            <person name="Lundell T."/>
            <person name="Morin E."/>
            <person name="Murat C."/>
            <person name="Sun H."/>
            <person name="Tunlid A."/>
            <person name="Henrissat B."/>
            <person name="Grigoriev I.V."/>
            <person name="Hibbett D.S."/>
            <person name="Martin F."/>
            <person name="Nordberg H.P."/>
            <person name="Cantor M.N."/>
            <person name="Hua S.X."/>
        </authorList>
    </citation>
    <scope>NUCLEOTIDE SEQUENCE [LARGE SCALE GENOMIC DNA]</scope>
    <source>
        <strain evidence="2 3">MAFF 305830</strain>
    </source>
</reference>
<evidence type="ECO:0000313" key="2">
    <source>
        <dbReference type="EMBL" id="KIM27282.1"/>
    </source>
</evidence>
<proteinExistence type="predicted"/>
<organism evidence="2 3">
    <name type="scientific">Serendipita vermifera MAFF 305830</name>
    <dbReference type="NCBI Taxonomy" id="933852"/>
    <lineage>
        <taxon>Eukaryota</taxon>
        <taxon>Fungi</taxon>
        <taxon>Dikarya</taxon>
        <taxon>Basidiomycota</taxon>
        <taxon>Agaricomycotina</taxon>
        <taxon>Agaricomycetes</taxon>
        <taxon>Sebacinales</taxon>
        <taxon>Serendipitaceae</taxon>
        <taxon>Serendipita</taxon>
    </lineage>
</organism>
<dbReference type="HOGENOM" id="CLU_2265379_0_0_1"/>
<protein>
    <submittedName>
        <fullName evidence="2">Uncharacterized protein</fullName>
    </submittedName>
</protein>
<feature type="region of interest" description="Disordered" evidence="1">
    <location>
        <begin position="1"/>
        <end position="21"/>
    </location>
</feature>
<name>A0A0C2XDV3_SERVB</name>
<sequence>MGGAEPIIPTGPYKSEGLQQRHDGPITFLQSRFDRMWIAEHDLATPTDIQLPVESCLEVTYWYFIAYSARIRRKLSPLQGLLGLRRSTVIDHLYCNCDDTRYY</sequence>
<evidence type="ECO:0000256" key="1">
    <source>
        <dbReference type="SAM" id="MobiDB-lite"/>
    </source>
</evidence>
<accession>A0A0C2XDV3</accession>
<dbReference type="EMBL" id="KN824300">
    <property type="protein sequence ID" value="KIM27282.1"/>
    <property type="molecule type" value="Genomic_DNA"/>
</dbReference>
<evidence type="ECO:0000313" key="3">
    <source>
        <dbReference type="Proteomes" id="UP000054097"/>
    </source>
</evidence>
<dbReference type="AlphaFoldDB" id="A0A0C2XDV3"/>
<keyword evidence="3" id="KW-1185">Reference proteome</keyword>